<protein>
    <submittedName>
        <fullName evidence="2">Methyltransferase</fullName>
    </submittedName>
</protein>
<organism evidence="2 3">
    <name type="scientific">Pendulispora albinea</name>
    <dbReference type="NCBI Taxonomy" id="2741071"/>
    <lineage>
        <taxon>Bacteria</taxon>
        <taxon>Pseudomonadati</taxon>
        <taxon>Myxococcota</taxon>
        <taxon>Myxococcia</taxon>
        <taxon>Myxococcales</taxon>
        <taxon>Sorangiineae</taxon>
        <taxon>Pendulisporaceae</taxon>
        <taxon>Pendulispora</taxon>
    </lineage>
</organism>
<gene>
    <name evidence="2" type="ORF">LZC94_00995</name>
</gene>
<dbReference type="Proteomes" id="UP001370348">
    <property type="component" value="Chromosome"/>
</dbReference>
<name>A0ABZ2M1H7_9BACT</name>
<keyword evidence="2" id="KW-0808">Transferase</keyword>
<dbReference type="GO" id="GO:0032259">
    <property type="term" value="P:methylation"/>
    <property type="evidence" value="ECO:0007669"/>
    <property type="project" value="UniProtKB-KW"/>
</dbReference>
<dbReference type="EMBL" id="CP089984">
    <property type="protein sequence ID" value="WXB15856.1"/>
    <property type="molecule type" value="Genomic_DNA"/>
</dbReference>
<accession>A0ABZ2M1H7</accession>
<proteinExistence type="predicted"/>
<evidence type="ECO:0000313" key="3">
    <source>
        <dbReference type="Proteomes" id="UP001370348"/>
    </source>
</evidence>
<dbReference type="PANTHER" id="PTHR39963:SF1">
    <property type="entry name" value="MNMC-LIKE METHYLTRANSFERASE DOMAIN-CONTAINING PROTEIN"/>
    <property type="match status" value="1"/>
</dbReference>
<keyword evidence="2" id="KW-0489">Methyltransferase</keyword>
<dbReference type="GO" id="GO:0008168">
    <property type="term" value="F:methyltransferase activity"/>
    <property type="evidence" value="ECO:0007669"/>
    <property type="project" value="UniProtKB-KW"/>
</dbReference>
<evidence type="ECO:0000313" key="2">
    <source>
        <dbReference type="EMBL" id="WXB15856.1"/>
    </source>
</evidence>
<dbReference type="Gene3D" id="3.40.50.150">
    <property type="entry name" value="Vaccinia Virus protein VP39"/>
    <property type="match status" value="1"/>
</dbReference>
<dbReference type="PANTHER" id="PTHR39963">
    <property type="entry name" value="SLL0983 PROTEIN"/>
    <property type="match status" value="1"/>
</dbReference>
<dbReference type="RefSeq" id="WP_394825490.1">
    <property type="nucleotide sequence ID" value="NZ_CP089984.1"/>
</dbReference>
<dbReference type="InterPro" id="IPR029063">
    <property type="entry name" value="SAM-dependent_MTases_sf"/>
</dbReference>
<sequence length="276" mass="29397">MPDDVRCEVVTTRSGVRAMRDGETGELMHPVVGPQVEAEQLYVAPSRLAQRLNEGAEGALVLLEVGLGAGSNAAAAWKLSERMPQTARRLTMVSFDRTLAAFELALAEEHAADFGLQGDAATAARTLLASGACETARTSWRLVLGELPFTLASMPPSMADVVFWDPFSPRANPTLWTVAAFAALRRLCRAGATVHTYSRATATRSALLLAGFAVGRGESTGEKAETTVAAVDASDLERPLDGRWLERLARSSAPLPSDAPPDALERIRAMPQFGPV</sequence>
<feature type="domain" description="MnmC-like methyltransferase" evidence="1">
    <location>
        <begin position="135"/>
        <end position="230"/>
    </location>
</feature>
<dbReference type="InterPro" id="IPR008471">
    <property type="entry name" value="MnmC-like_methylTransf"/>
</dbReference>
<evidence type="ECO:0000259" key="1">
    <source>
        <dbReference type="Pfam" id="PF05430"/>
    </source>
</evidence>
<reference evidence="2 3" key="1">
    <citation type="submission" date="2021-12" db="EMBL/GenBank/DDBJ databases">
        <title>Discovery of the Pendulisporaceae a myxobacterial family with distinct sporulation behavior and unique specialized metabolism.</title>
        <authorList>
            <person name="Garcia R."/>
            <person name="Popoff A."/>
            <person name="Bader C.D."/>
            <person name="Loehr J."/>
            <person name="Walesch S."/>
            <person name="Walt C."/>
            <person name="Boldt J."/>
            <person name="Bunk B."/>
            <person name="Haeckl F.J.F.P.J."/>
            <person name="Gunesch A.P."/>
            <person name="Birkelbach J."/>
            <person name="Nuebel U."/>
            <person name="Pietschmann T."/>
            <person name="Bach T."/>
            <person name="Mueller R."/>
        </authorList>
    </citation>
    <scope>NUCLEOTIDE SEQUENCE [LARGE SCALE GENOMIC DNA]</scope>
    <source>
        <strain evidence="2 3">MSr11954</strain>
    </source>
</reference>
<keyword evidence="3" id="KW-1185">Reference proteome</keyword>
<dbReference type="Pfam" id="PF05430">
    <property type="entry name" value="Methyltransf_30"/>
    <property type="match status" value="1"/>
</dbReference>